<evidence type="ECO:0000256" key="1">
    <source>
        <dbReference type="ARBA" id="ARBA00022723"/>
    </source>
</evidence>
<gene>
    <name evidence="3" type="ORF">GCM10022222_08960</name>
</gene>
<dbReference type="PANTHER" id="PTHR11820:SF7">
    <property type="entry name" value="ACYLPYRUVASE FAHD1, MITOCHONDRIAL"/>
    <property type="match status" value="1"/>
</dbReference>
<dbReference type="EMBL" id="BAAAZN010000001">
    <property type="protein sequence ID" value="GAA3528183.1"/>
    <property type="molecule type" value="Genomic_DNA"/>
</dbReference>
<dbReference type="PANTHER" id="PTHR11820">
    <property type="entry name" value="ACYLPYRUVASE"/>
    <property type="match status" value="1"/>
</dbReference>
<evidence type="ECO:0000313" key="4">
    <source>
        <dbReference type="Proteomes" id="UP001500689"/>
    </source>
</evidence>
<sequence length="285" mass="30913">MRLASVMRDGRPTAAVVESRGVVTIDSVVPDGATPAPADAMGWIEPAPWTRLAEAVARAGDDVFTDSAAETFTAPYRHPRKIWGIGLNYREHAADLSESAPEQPASFIKGDHTIIGPDEPIVVPRQSERTTSEAELGLIIGRLCRDVEESEALDYVWGVTTILDQTAEDILRLNPRFLTRSKNFPSFFCFGPELVPLEEVLRSGPLETLEVSTIVNGTDRRSNTVANMTHRPASLVSFHSKMMPLFPGDIISTGTPGAIVVGDGDRVAASIPRVGQLRTSVTVQR</sequence>
<dbReference type="Proteomes" id="UP001500689">
    <property type="component" value="Unassembled WGS sequence"/>
</dbReference>
<comment type="caution">
    <text evidence="3">The sequence shown here is derived from an EMBL/GenBank/DDBJ whole genome shotgun (WGS) entry which is preliminary data.</text>
</comment>
<proteinExistence type="predicted"/>
<organism evidence="3 4">
    <name type="scientific">Amycolatopsis ultiminotia</name>
    <dbReference type="NCBI Taxonomy" id="543629"/>
    <lineage>
        <taxon>Bacteria</taxon>
        <taxon>Bacillati</taxon>
        <taxon>Actinomycetota</taxon>
        <taxon>Actinomycetes</taxon>
        <taxon>Pseudonocardiales</taxon>
        <taxon>Pseudonocardiaceae</taxon>
        <taxon>Amycolatopsis</taxon>
    </lineage>
</organism>
<keyword evidence="3" id="KW-0378">Hydrolase</keyword>
<dbReference type="InterPro" id="IPR036663">
    <property type="entry name" value="Fumarylacetoacetase_C_sf"/>
</dbReference>
<name>A0ABP6V6W9_9PSEU</name>
<reference evidence="4" key="1">
    <citation type="journal article" date="2019" name="Int. J. Syst. Evol. Microbiol.">
        <title>The Global Catalogue of Microorganisms (GCM) 10K type strain sequencing project: providing services to taxonomists for standard genome sequencing and annotation.</title>
        <authorList>
            <consortium name="The Broad Institute Genomics Platform"/>
            <consortium name="The Broad Institute Genome Sequencing Center for Infectious Disease"/>
            <person name="Wu L."/>
            <person name="Ma J."/>
        </authorList>
    </citation>
    <scope>NUCLEOTIDE SEQUENCE [LARGE SCALE GENOMIC DNA]</scope>
    <source>
        <strain evidence="4">JCM 16898</strain>
    </source>
</reference>
<accession>A0ABP6V6W9</accession>
<keyword evidence="4" id="KW-1185">Reference proteome</keyword>
<dbReference type="GO" id="GO:0016787">
    <property type="term" value="F:hydrolase activity"/>
    <property type="evidence" value="ECO:0007669"/>
    <property type="project" value="UniProtKB-KW"/>
</dbReference>
<dbReference type="Gene3D" id="3.90.850.10">
    <property type="entry name" value="Fumarylacetoacetase-like, C-terminal domain"/>
    <property type="match status" value="1"/>
</dbReference>
<keyword evidence="1" id="KW-0479">Metal-binding</keyword>
<protein>
    <submittedName>
        <fullName evidence="3">Fumarylacetoacetate hydrolase family protein</fullName>
    </submittedName>
</protein>
<dbReference type="InterPro" id="IPR011234">
    <property type="entry name" value="Fumarylacetoacetase-like_C"/>
</dbReference>
<evidence type="ECO:0000259" key="2">
    <source>
        <dbReference type="Pfam" id="PF01557"/>
    </source>
</evidence>
<evidence type="ECO:0000313" key="3">
    <source>
        <dbReference type="EMBL" id="GAA3528183.1"/>
    </source>
</evidence>
<dbReference type="SUPFAM" id="SSF56529">
    <property type="entry name" value="FAH"/>
    <property type="match status" value="1"/>
</dbReference>
<dbReference type="Pfam" id="PF01557">
    <property type="entry name" value="FAA_hydrolase"/>
    <property type="match status" value="1"/>
</dbReference>
<feature type="domain" description="Fumarylacetoacetase-like C-terminal" evidence="2">
    <location>
        <begin position="81"/>
        <end position="281"/>
    </location>
</feature>